<name>A0AAN9E319_CROPI</name>
<evidence type="ECO:0000313" key="2">
    <source>
        <dbReference type="EMBL" id="KAK7245533.1"/>
    </source>
</evidence>
<dbReference type="Proteomes" id="UP001372338">
    <property type="component" value="Unassembled WGS sequence"/>
</dbReference>
<evidence type="ECO:0000313" key="3">
    <source>
        <dbReference type="Proteomes" id="UP001372338"/>
    </source>
</evidence>
<protein>
    <submittedName>
        <fullName evidence="2">Uncharacterized protein</fullName>
    </submittedName>
</protein>
<keyword evidence="3" id="KW-1185">Reference proteome</keyword>
<proteinExistence type="predicted"/>
<dbReference type="EMBL" id="JAYWIO010000008">
    <property type="protein sequence ID" value="KAK7245533.1"/>
    <property type="molecule type" value="Genomic_DNA"/>
</dbReference>
<feature type="region of interest" description="Disordered" evidence="1">
    <location>
        <begin position="1"/>
        <end position="25"/>
    </location>
</feature>
<dbReference type="PANTHER" id="PTHR34361:SF6">
    <property type="entry name" value="POX DOMAIN-CONTAINING PROTEIN"/>
    <property type="match status" value="1"/>
</dbReference>
<reference evidence="2 3" key="1">
    <citation type="submission" date="2024-01" db="EMBL/GenBank/DDBJ databases">
        <title>The genomes of 5 underutilized Papilionoideae crops provide insights into root nodulation and disease resistanc.</title>
        <authorList>
            <person name="Yuan L."/>
        </authorList>
    </citation>
    <scope>NUCLEOTIDE SEQUENCE [LARGE SCALE GENOMIC DNA]</scope>
    <source>
        <strain evidence="2">ZHUSHIDOU_FW_LH</strain>
        <tissue evidence="2">Leaf</tissue>
    </source>
</reference>
<sequence length="98" mass="11389">MQKNSVSEVFAQSGQNSFASSSDQFTEKGNEIAQFQFIRGSLGKSLEFEKPMPPEALLFRNLWLDCEAERCYRKYKSYRCLMEAGVDVKYANVEELWR</sequence>
<accession>A0AAN9E319</accession>
<dbReference type="PANTHER" id="PTHR34361">
    <property type="entry name" value="OS08G0157800 PROTEIN"/>
    <property type="match status" value="1"/>
</dbReference>
<gene>
    <name evidence="2" type="ORF">RIF29_40379</name>
</gene>
<organism evidence="2 3">
    <name type="scientific">Crotalaria pallida</name>
    <name type="common">Smooth rattlebox</name>
    <name type="synonym">Crotalaria striata</name>
    <dbReference type="NCBI Taxonomy" id="3830"/>
    <lineage>
        <taxon>Eukaryota</taxon>
        <taxon>Viridiplantae</taxon>
        <taxon>Streptophyta</taxon>
        <taxon>Embryophyta</taxon>
        <taxon>Tracheophyta</taxon>
        <taxon>Spermatophyta</taxon>
        <taxon>Magnoliopsida</taxon>
        <taxon>eudicotyledons</taxon>
        <taxon>Gunneridae</taxon>
        <taxon>Pentapetalae</taxon>
        <taxon>rosids</taxon>
        <taxon>fabids</taxon>
        <taxon>Fabales</taxon>
        <taxon>Fabaceae</taxon>
        <taxon>Papilionoideae</taxon>
        <taxon>50 kb inversion clade</taxon>
        <taxon>genistoids sensu lato</taxon>
        <taxon>core genistoids</taxon>
        <taxon>Crotalarieae</taxon>
        <taxon>Crotalaria</taxon>
    </lineage>
</organism>
<evidence type="ECO:0000256" key="1">
    <source>
        <dbReference type="SAM" id="MobiDB-lite"/>
    </source>
</evidence>
<dbReference type="AlphaFoldDB" id="A0AAN9E319"/>
<feature type="compositionally biased region" description="Polar residues" evidence="1">
    <location>
        <begin position="1"/>
        <end position="24"/>
    </location>
</feature>
<comment type="caution">
    <text evidence="2">The sequence shown here is derived from an EMBL/GenBank/DDBJ whole genome shotgun (WGS) entry which is preliminary data.</text>
</comment>